<proteinExistence type="predicted"/>
<name>A0A5B0QZR2_PUCGR</name>
<evidence type="ECO:0000313" key="3">
    <source>
        <dbReference type="Proteomes" id="UP000325313"/>
    </source>
</evidence>
<dbReference type="Pfam" id="PF20515">
    <property type="entry name" value="2OG-FeII_Oxy_6"/>
    <property type="match status" value="1"/>
</dbReference>
<evidence type="ECO:0000313" key="2">
    <source>
        <dbReference type="EMBL" id="KAA1118264.1"/>
    </source>
</evidence>
<dbReference type="AlphaFoldDB" id="A0A5B0QZR2"/>
<reference evidence="2 3" key="1">
    <citation type="submission" date="2019-05" db="EMBL/GenBank/DDBJ databases">
        <title>Emergence of the Ug99 lineage of the wheat stem rust pathogen through somatic hybridization.</title>
        <authorList>
            <person name="Li F."/>
            <person name="Upadhyaya N.M."/>
            <person name="Sperschneider J."/>
            <person name="Matny O."/>
            <person name="Nguyen-Phuc H."/>
            <person name="Mago R."/>
            <person name="Raley C."/>
            <person name="Miller M.E."/>
            <person name="Silverstein K.A.T."/>
            <person name="Henningsen E."/>
            <person name="Hirsch C.D."/>
            <person name="Visser B."/>
            <person name="Pretorius Z.A."/>
            <person name="Steffenson B.J."/>
            <person name="Schwessinger B."/>
            <person name="Dodds P.N."/>
            <person name="Figueroa M."/>
        </authorList>
    </citation>
    <scope>NUCLEOTIDE SEQUENCE [LARGE SCALE GENOMIC DNA]</scope>
    <source>
        <strain evidence="2 3">Ug99</strain>
    </source>
</reference>
<evidence type="ECO:0000259" key="1">
    <source>
        <dbReference type="Pfam" id="PF20515"/>
    </source>
</evidence>
<sequence>MHICTTSAFRYVDKIFTLHTAEIQEPSPATDALTWQTTLTYTKQHLETLVFFGLPFTYIDRESDLFSFNAIANCLQSNQPHSTPQIQLGAFLALSLRIKKTTNLDRDIPTEFIDVGLIHSLSLAYHILELEYESDLSSFNTAPTAYSFNSIQPRLTNPDLYGKPTWLKGKGKIAQRNMRRSEQISDPVVEPIDPAIHARQDKITWSLKRYIKLELFPHMLGNNPDRLPTNAEFEYCNNLIKNFRLFNHGKVVIHDKKDKSKIIALIEFTPFNEMTPNGLANINYITRFLHSARQFVNAVGSESRSWGGRMFAIGWRKAMVGFQLIGLYRNKAAIDRSPQAYESLMKKSKQASSILGRLFRQLANVAFADNQEVMNQNSIPSIGQPDFGIPLGDDDCAPNLTFTSDDFFNPPHCDTEDLSEFAFGLFTPVNKGDWSLPNTRQFSPIPGRTFVFPDYRCGIDLSQNNGVVKMVWRAKDVRHCTIYSANTSVYNQIGMSLQINKKTAKTSHDIKSGIIYERPAYKDVPKDKLYIGNVQHYVKGLL</sequence>
<comment type="caution">
    <text evidence="2">The sequence shown here is derived from an EMBL/GenBank/DDBJ whole genome shotgun (WGS) entry which is preliminary data.</text>
</comment>
<organism evidence="2 3">
    <name type="scientific">Puccinia graminis f. sp. tritici</name>
    <dbReference type="NCBI Taxonomy" id="56615"/>
    <lineage>
        <taxon>Eukaryota</taxon>
        <taxon>Fungi</taxon>
        <taxon>Dikarya</taxon>
        <taxon>Basidiomycota</taxon>
        <taxon>Pucciniomycotina</taxon>
        <taxon>Pucciniomycetes</taxon>
        <taxon>Pucciniales</taxon>
        <taxon>Pucciniaceae</taxon>
        <taxon>Puccinia</taxon>
    </lineage>
</organism>
<dbReference type="Proteomes" id="UP000325313">
    <property type="component" value="Unassembled WGS sequence"/>
</dbReference>
<accession>A0A5B0QZR2</accession>
<dbReference type="InterPro" id="IPR046798">
    <property type="entry name" value="2OG-FeII_Oxy_6"/>
</dbReference>
<protein>
    <recommendedName>
        <fullName evidence="1">Tet-like 2OG-Fe(II) oxygenase domain-containing protein</fullName>
    </recommendedName>
</protein>
<gene>
    <name evidence="2" type="ORF">PGTUg99_000635</name>
</gene>
<feature type="domain" description="Tet-like 2OG-Fe(II) oxygenase" evidence="1">
    <location>
        <begin position="276"/>
        <end position="484"/>
    </location>
</feature>
<dbReference type="EMBL" id="VDEP01000263">
    <property type="protein sequence ID" value="KAA1118264.1"/>
    <property type="molecule type" value="Genomic_DNA"/>
</dbReference>